<dbReference type="OrthoDB" id="1936608at2759"/>
<dbReference type="AlphaFoldDB" id="A0A9D3UKE8"/>
<sequence length="112" mass="12726">MGFSDRWVENVMHCVTSVSYSIVMNGEVGNLFFSYRDLHQGDPISPYLFLICNERLSTLFRMATTRGALNVFRVNKYTPRITHLFFTDDSLIFGDVTVSGAIAIKDTLEVYA</sequence>
<proteinExistence type="predicted"/>
<comment type="caution">
    <text evidence="1">The sequence shown here is derived from an EMBL/GenBank/DDBJ whole genome shotgun (WGS) entry which is preliminary data.</text>
</comment>
<evidence type="ECO:0000313" key="1">
    <source>
        <dbReference type="EMBL" id="KAH1046990.1"/>
    </source>
</evidence>
<dbReference type="EMBL" id="JAIQCV010000011">
    <property type="protein sequence ID" value="KAH1046990.1"/>
    <property type="molecule type" value="Genomic_DNA"/>
</dbReference>
<evidence type="ECO:0000313" key="2">
    <source>
        <dbReference type="Proteomes" id="UP000828251"/>
    </source>
</evidence>
<dbReference type="Proteomes" id="UP000828251">
    <property type="component" value="Unassembled WGS sequence"/>
</dbReference>
<evidence type="ECO:0008006" key="3">
    <source>
        <dbReference type="Google" id="ProtNLM"/>
    </source>
</evidence>
<organism evidence="1 2">
    <name type="scientific">Gossypium stocksii</name>
    <dbReference type="NCBI Taxonomy" id="47602"/>
    <lineage>
        <taxon>Eukaryota</taxon>
        <taxon>Viridiplantae</taxon>
        <taxon>Streptophyta</taxon>
        <taxon>Embryophyta</taxon>
        <taxon>Tracheophyta</taxon>
        <taxon>Spermatophyta</taxon>
        <taxon>Magnoliopsida</taxon>
        <taxon>eudicotyledons</taxon>
        <taxon>Gunneridae</taxon>
        <taxon>Pentapetalae</taxon>
        <taxon>rosids</taxon>
        <taxon>malvids</taxon>
        <taxon>Malvales</taxon>
        <taxon>Malvaceae</taxon>
        <taxon>Malvoideae</taxon>
        <taxon>Gossypium</taxon>
    </lineage>
</organism>
<reference evidence="1 2" key="1">
    <citation type="journal article" date="2021" name="Plant Biotechnol. J.">
        <title>Multi-omics assisted identification of the key and species-specific regulatory components of drought-tolerant mechanisms in Gossypium stocksii.</title>
        <authorList>
            <person name="Yu D."/>
            <person name="Ke L."/>
            <person name="Zhang D."/>
            <person name="Wu Y."/>
            <person name="Sun Y."/>
            <person name="Mei J."/>
            <person name="Sun J."/>
            <person name="Sun Y."/>
        </authorList>
    </citation>
    <scope>NUCLEOTIDE SEQUENCE [LARGE SCALE GENOMIC DNA]</scope>
    <source>
        <strain evidence="2">cv. E1</strain>
        <tissue evidence="1">Leaf</tissue>
    </source>
</reference>
<gene>
    <name evidence="1" type="ORF">J1N35_037774</name>
</gene>
<accession>A0A9D3UKE8</accession>
<name>A0A9D3UKE8_9ROSI</name>
<keyword evidence="2" id="KW-1185">Reference proteome</keyword>
<protein>
    <recommendedName>
        <fullName evidence="3">Reverse transcriptase domain-containing protein</fullName>
    </recommendedName>
</protein>